<keyword evidence="1" id="KW-1133">Transmembrane helix</keyword>
<dbReference type="OrthoDB" id="1121797at2"/>
<feature type="transmembrane region" description="Helical" evidence="1">
    <location>
        <begin position="28"/>
        <end position="50"/>
    </location>
</feature>
<keyword evidence="1" id="KW-0812">Transmembrane</keyword>
<reference evidence="2 3" key="1">
    <citation type="submission" date="2014-12" db="EMBL/GenBank/DDBJ databases">
        <title>Genome sequence of Flavobacterium beibuense RSKm HC5.</title>
        <authorList>
            <person name="Kim J.F."/>
            <person name="Song J.Y."/>
            <person name="Kwak M.-J."/>
            <person name="Lee S.-W."/>
        </authorList>
    </citation>
    <scope>NUCLEOTIDE SEQUENCE [LARGE SCALE GENOMIC DNA]</scope>
    <source>
        <strain evidence="2 3">RSKm HC5</strain>
    </source>
</reference>
<proteinExistence type="predicted"/>
<feature type="transmembrane region" description="Helical" evidence="1">
    <location>
        <begin position="116"/>
        <end position="143"/>
    </location>
</feature>
<gene>
    <name evidence="2" type="ORF">NU09_0544</name>
</gene>
<evidence type="ECO:0000256" key="1">
    <source>
        <dbReference type="SAM" id="Phobius"/>
    </source>
</evidence>
<dbReference type="EMBL" id="JUIW01000002">
    <property type="protein sequence ID" value="RYJ44910.1"/>
    <property type="molecule type" value="Genomic_DNA"/>
</dbReference>
<accession>A0A444WGD7</accession>
<dbReference type="AlphaFoldDB" id="A0A444WGD7"/>
<dbReference type="Proteomes" id="UP000289775">
    <property type="component" value="Unassembled WGS sequence"/>
</dbReference>
<evidence type="ECO:0000313" key="2">
    <source>
        <dbReference type="EMBL" id="RYJ44910.1"/>
    </source>
</evidence>
<dbReference type="RefSeq" id="WP_129749724.1">
    <property type="nucleotide sequence ID" value="NZ_JUIW01000002.1"/>
</dbReference>
<keyword evidence="1" id="KW-0472">Membrane</keyword>
<sequence length="148" mass="16052">MENNSAFESFESQLSAEAKGFLNTSANWGLFLSIIGFIGCLFSLFGSLGMMAGGAAMGANPVFASMPSIGILMLVGTVVFFIPVLYLCKFSISVKKAIEVNDTEKLTSSIRNLKNYFMWAGILTIVWILSYGYLMISVIANAAELSRM</sequence>
<name>A0A444WGD7_9FLAO</name>
<evidence type="ECO:0000313" key="3">
    <source>
        <dbReference type="Proteomes" id="UP000289775"/>
    </source>
</evidence>
<keyword evidence="3" id="KW-1185">Reference proteome</keyword>
<feature type="transmembrane region" description="Helical" evidence="1">
    <location>
        <begin position="62"/>
        <end position="86"/>
    </location>
</feature>
<protein>
    <submittedName>
        <fullName evidence="2">Uncharacterized protein</fullName>
    </submittedName>
</protein>
<organism evidence="2 3">
    <name type="scientific">Flavobacterium beibuense</name>
    <dbReference type="NCBI Taxonomy" id="657326"/>
    <lineage>
        <taxon>Bacteria</taxon>
        <taxon>Pseudomonadati</taxon>
        <taxon>Bacteroidota</taxon>
        <taxon>Flavobacteriia</taxon>
        <taxon>Flavobacteriales</taxon>
        <taxon>Flavobacteriaceae</taxon>
        <taxon>Flavobacterium</taxon>
    </lineage>
</organism>
<comment type="caution">
    <text evidence="2">The sequence shown here is derived from an EMBL/GenBank/DDBJ whole genome shotgun (WGS) entry which is preliminary data.</text>
</comment>